<keyword evidence="6 7" id="KW-0998">Cell outer membrane</keyword>
<keyword evidence="11" id="KW-0675">Receptor</keyword>
<feature type="region of interest" description="Disordered" evidence="8">
    <location>
        <begin position="1023"/>
        <end position="1045"/>
    </location>
</feature>
<evidence type="ECO:0000313" key="12">
    <source>
        <dbReference type="Proteomes" id="UP000664795"/>
    </source>
</evidence>
<evidence type="ECO:0000256" key="8">
    <source>
        <dbReference type="SAM" id="MobiDB-lite"/>
    </source>
</evidence>
<evidence type="ECO:0000256" key="6">
    <source>
        <dbReference type="ARBA" id="ARBA00023237"/>
    </source>
</evidence>
<keyword evidence="2 7" id="KW-0813">Transport</keyword>
<proteinExistence type="inferred from homology"/>
<dbReference type="Pfam" id="PF07715">
    <property type="entry name" value="Plug"/>
    <property type="match status" value="1"/>
</dbReference>
<evidence type="ECO:0000313" key="11">
    <source>
        <dbReference type="EMBL" id="MBO0932110.1"/>
    </source>
</evidence>
<feature type="chain" id="PRO_5037459293" evidence="9">
    <location>
        <begin position="22"/>
        <end position="1062"/>
    </location>
</feature>
<dbReference type="FunFam" id="2.60.40.1120:FF:000003">
    <property type="entry name" value="Outer membrane protein Omp121"/>
    <property type="match status" value="1"/>
</dbReference>
<keyword evidence="9" id="KW-0732">Signal</keyword>
<feature type="domain" description="TonB-dependent receptor plug" evidence="10">
    <location>
        <begin position="149"/>
        <end position="256"/>
    </location>
</feature>
<dbReference type="Gene3D" id="2.60.40.1120">
    <property type="entry name" value="Carboxypeptidase-like, regulatory domain"/>
    <property type="match status" value="1"/>
</dbReference>
<gene>
    <name evidence="11" type="ORF">J2I48_13950</name>
</gene>
<dbReference type="Gene3D" id="2.170.130.10">
    <property type="entry name" value="TonB-dependent receptor, plug domain"/>
    <property type="match status" value="1"/>
</dbReference>
<dbReference type="EMBL" id="JAFMYU010000010">
    <property type="protein sequence ID" value="MBO0932110.1"/>
    <property type="molecule type" value="Genomic_DNA"/>
</dbReference>
<dbReference type="Proteomes" id="UP000664795">
    <property type="component" value="Unassembled WGS sequence"/>
</dbReference>
<organism evidence="11 12">
    <name type="scientific">Fibrella aquatilis</name>
    <dbReference type="NCBI Taxonomy" id="2817059"/>
    <lineage>
        <taxon>Bacteria</taxon>
        <taxon>Pseudomonadati</taxon>
        <taxon>Bacteroidota</taxon>
        <taxon>Cytophagia</taxon>
        <taxon>Cytophagales</taxon>
        <taxon>Spirosomataceae</taxon>
        <taxon>Fibrella</taxon>
    </lineage>
</organism>
<evidence type="ECO:0000256" key="1">
    <source>
        <dbReference type="ARBA" id="ARBA00004571"/>
    </source>
</evidence>
<keyword evidence="4 7" id="KW-0812">Transmembrane</keyword>
<dbReference type="SUPFAM" id="SSF56935">
    <property type="entry name" value="Porins"/>
    <property type="match status" value="1"/>
</dbReference>
<dbReference type="RefSeq" id="WP_207336080.1">
    <property type="nucleotide sequence ID" value="NZ_JAFMYU010000010.1"/>
</dbReference>
<sequence length="1062" mass="116198">MEKLCQFVVLCLVASCFTSFTQHPNPNLSPDNLPLPDRPLALITPKAALPRPTTAADIPVTGKVTDEKGSGLPGVSVIVKGSTQGTTTDGDGNFRITAPNATATLVFSFVGYRRQEVVVGTQTTLTITLDPDDQSLNEIVVVGYGSQLKKEVTGAVQTVSAQEIRDVPVSQIGQKLQGRLAGVQINQTTGKPGQGISIRIRGQVSVSAGSDPLYVVDGFPITGNIAQLNPDEIDDLSILKDAASTSLYGSRAANGVVLITTKKGKPGQTNVGFTAYAGIQEVPQRGRVKMLNAVEFAQFKKEYYEDQGRPVPTEFQNPAQYEGKNNDWYGALLRTAPIQSYNLSISSNKERSNTSLVAGVFNQDGVVLNNTYKRYSLRMNSNYLISDKVAIGFNLAPSYVFDNTPRTDGDRGTGILFNALHTWPVMPIYDANGELTKFNQFPGSTGNIFAYPNWVRAANELINETRNTNLLSNAYIQYKPINGLTLRSTINVEYLNSKFFFFNPSTATNFINVPIPTTAVSIRQSLENVSWLNENLATYTRSVGDHNFELLAGFTNQSFRQEFTRLQGDTYADDRLPTIQGALNINRGGTFNGINQWALTSLLSRLTYNYKGKYLFTAAIRRDGSSRFGANNRYGTFPSASVGWVVSDETFLDKFRSISFAKVRASYGVIGNNNIGNYTQYALVNNTVNAVFGNNVATGAVVTSLANSNLGWETTKQFDVGLDLGLFNDRVQFIYDFYTKRTTNLLYSVQVPQESGFSNFNDNIGEIRFWGHEFSLTTRNTVGRLKWTTNANISFNRNIVESLAPGIDRVYGSFHITQVGQPFGQFYGLVKQGYYQSAEDLKNSPIIPGRSAVGTIKLKDVNGDGVITNGGDNDDRTIIGSPFPKFTYGITNTLNYDKFDFSVTGSGSYGNQLWVRHLYSTANLDAVFNMVAGVKDRFRVGADGRVITPGAGQFGVTNGGGNYTGIERDWNSTQFLADASYFTIKNVTLGYTFGAVNRLFKTARLYASVQQLYVFTKYTGGPNPETSAQGDGNGDGGNLSQGVDLSNYPVPRTYTLGVNLNF</sequence>
<dbReference type="Pfam" id="PF13715">
    <property type="entry name" value="CarbopepD_reg_2"/>
    <property type="match status" value="1"/>
</dbReference>
<dbReference type="InterPro" id="IPR023996">
    <property type="entry name" value="TonB-dep_OMP_SusC/RagA"/>
</dbReference>
<dbReference type="GO" id="GO:0009279">
    <property type="term" value="C:cell outer membrane"/>
    <property type="evidence" value="ECO:0007669"/>
    <property type="project" value="UniProtKB-SubCell"/>
</dbReference>
<feature type="signal peptide" evidence="9">
    <location>
        <begin position="1"/>
        <end position="21"/>
    </location>
</feature>
<dbReference type="InterPro" id="IPR039426">
    <property type="entry name" value="TonB-dep_rcpt-like"/>
</dbReference>
<dbReference type="AlphaFoldDB" id="A0A939K1B9"/>
<dbReference type="FunFam" id="2.170.130.10:FF:000008">
    <property type="entry name" value="SusC/RagA family TonB-linked outer membrane protein"/>
    <property type="match status" value="1"/>
</dbReference>
<evidence type="ECO:0000256" key="2">
    <source>
        <dbReference type="ARBA" id="ARBA00022448"/>
    </source>
</evidence>
<comment type="caution">
    <text evidence="11">The sequence shown here is derived from an EMBL/GenBank/DDBJ whole genome shotgun (WGS) entry which is preliminary data.</text>
</comment>
<dbReference type="InterPro" id="IPR023997">
    <property type="entry name" value="TonB-dep_OMP_SusC/RagA_CS"/>
</dbReference>
<dbReference type="Gene3D" id="2.40.170.20">
    <property type="entry name" value="TonB-dependent receptor, beta-barrel domain"/>
    <property type="match status" value="1"/>
</dbReference>
<protein>
    <submittedName>
        <fullName evidence="11">TonB-dependent receptor</fullName>
    </submittedName>
</protein>
<accession>A0A939K1B9</accession>
<evidence type="ECO:0000259" key="10">
    <source>
        <dbReference type="Pfam" id="PF07715"/>
    </source>
</evidence>
<keyword evidence="5 7" id="KW-0472">Membrane</keyword>
<evidence type="ECO:0000256" key="7">
    <source>
        <dbReference type="PROSITE-ProRule" id="PRU01360"/>
    </source>
</evidence>
<keyword evidence="12" id="KW-1185">Reference proteome</keyword>
<dbReference type="NCBIfam" id="TIGR04057">
    <property type="entry name" value="SusC_RagA_signa"/>
    <property type="match status" value="1"/>
</dbReference>
<dbReference type="PROSITE" id="PS52016">
    <property type="entry name" value="TONB_DEPENDENT_REC_3"/>
    <property type="match status" value="1"/>
</dbReference>
<evidence type="ECO:0000256" key="3">
    <source>
        <dbReference type="ARBA" id="ARBA00022452"/>
    </source>
</evidence>
<name>A0A939K1B9_9BACT</name>
<dbReference type="InterPro" id="IPR036942">
    <property type="entry name" value="Beta-barrel_TonB_sf"/>
</dbReference>
<dbReference type="InterPro" id="IPR012910">
    <property type="entry name" value="Plug_dom"/>
</dbReference>
<evidence type="ECO:0000256" key="5">
    <source>
        <dbReference type="ARBA" id="ARBA00023136"/>
    </source>
</evidence>
<dbReference type="PROSITE" id="PS51257">
    <property type="entry name" value="PROKAR_LIPOPROTEIN"/>
    <property type="match status" value="1"/>
</dbReference>
<comment type="similarity">
    <text evidence="7">Belongs to the TonB-dependent receptor family.</text>
</comment>
<comment type="subcellular location">
    <subcellularLocation>
        <location evidence="1 7">Cell outer membrane</location>
        <topology evidence="1 7">Multi-pass membrane protein</topology>
    </subcellularLocation>
</comment>
<reference evidence="11 12" key="1">
    <citation type="submission" date="2021-03" db="EMBL/GenBank/DDBJ databases">
        <title>Fibrella sp. HMF5036 genome sequencing and assembly.</title>
        <authorList>
            <person name="Kang H."/>
            <person name="Kim H."/>
            <person name="Bae S."/>
            <person name="Joh K."/>
        </authorList>
    </citation>
    <scope>NUCLEOTIDE SEQUENCE [LARGE SCALE GENOMIC DNA]</scope>
    <source>
        <strain evidence="11 12">HMF5036</strain>
    </source>
</reference>
<dbReference type="InterPro" id="IPR008969">
    <property type="entry name" value="CarboxyPept-like_regulatory"/>
</dbReference>
<dbReference type="InterPro" id="IPR037066">
    <property type="entry name" value="Plug_dom_sf"/>
</dbReference>
<evidence type="ECO:0000256" key="9">
    <source>
        <dbReference type="SAM" id="SignalP"/>
    </source>
</evidence>
<keyword evidence="3 7" id="KW-1134">Transmembrane beta strand</keyword>
<evidence type="ECO:0000256" key="4">
    <source>
        <dbReference type="ARBA" id="ARBA00022692"/>
    </source>
</evidence>
<dbReference type="NCBIfam" id="TIGR04056">
    <property type="entry name" value="OMP_RagA_SusC"/>
    <property type="match status" value="1"/>
</dbReference>
<dbReference type="SUPFAM" id="SSF49464">
    <property type="entry name" value="Carboxypeptidase regulatory domain-like"/>
    <property type="match status" value="1"/>
</dbReference>